<evidence type="ECO:0000259" key="3">
    <source>
        <dbReference type="Pfam" id="PF00326"/>
    </source>
</evidence>
<gene>
    <name evidence="4" type="ORF">AX660_21320</name>
</gene>
<dbReference type="Gene3D" id="2.120.10.30">
    <property type="entry name" value="TolB, C-terminal domain"/>
    <property type="match status" value="2"/>
</dbReference>
<dbReference type="PANTHER" id="PTHR42776:SF27">
    <property type="entry name" value="DIPEPTIDYL PEPTIDASE FAMILY MEMBER 6"/>
    <property type="match status" value="1"/>
</dbReference>
<dbReference type="SUPFAM" id="SSF53474">
    <property type="entry name" value="alpha/beta-Hydrolases"/>
    <property type="match status" value="1"/>
</dbReference>
<keyword evidence="1" id="KW-0378">Hydrolase</keyword>
<feature type="domain" description="Peptidase S9 prolyl oligopeptidase catalytic" evidence="3">
    <location>
        <begin position="451"/>
        <end position="656"/>
    </location>
</feature>
<dbReference type="Pfam" id="PF07676">
    <property type="entry name" value="PD40"/>
    <property type="match status" value="3"/>
</dbReference>
<dbReference type="SUPFAM" id="SSF82171">
    <property type="entry name" value="DPP6 N-terminal domain-like"/>
    <property type="match status" value="1"/>
</dbReference>
<keyword evidence="5" id="KW-1185">Reference proteome</keyword>
<sequence>MAAQNTKRALKVDDLFAINKIAEPQISPDEKWVAYTITSSDLTKDKSETRVWMSPAKGGDALPMTAKGYSASEPRFSPDGKYLSFIAKRSESGDDKKDSEDKPQVWALNRLGGEAQQLTSVKQGVSGYEWSPDGKQLLLLIKDPQPFELTEDKEDDKKPRPHVIDRLQFKLDYEGYLDRYRSHLYVYTPHSDIAPRQITSGDFDDSQPAWSPDGKSIAFVSNRTNEPDSNANTDIWIVSADNTDKGATLFQLTTNPREDDSPVWSPDGKSIAYSTITASQKLMWYATNELALVSAKGGEASLLTPELDRNIIQPTFSADGRQVFFVLEDSGEQNLASVSVKGGSIKQHVKGEMEIEAYAMHGKTTVVLSSKREQMAELYTVDSAKLVPLTTTNQALMAQLNLATTENIHYKSADGTEIEAFVTKPLGFNPAMQYPLILHPHGGPVAQYSFAFNFQAQLLAANGYVVLQPNPRGSSGYGQDFSQAIFADWGNLDFQDVMAGVDYLVAQGYVDADKLGVGGWSYGGILTNYVITKSTRFKAAISGASEALMRSNYGHDQYQQGWEIELGLPWENAAAWEKISSFNDVAKITTPTLWMGGGSDWNVPILNSEQMYQAMKRLGRQTQLVVYPGEFHGINRPTFQKDRFERYLSWYNQYIKGIAPDSTLH</sequence>
<organism evidence="4 5">
    <name type="scientific">Paraglaciecola hydrolytica</name>
    <dbReference type="NCBI Taxonomy" id="1799789"/>
    <lineage>
        <taxon>Bacteria</taxon>
        <taxon>Pseudomonadati</taxon>
        <taxon>Pseudomonadota</taxon>
        <taxon>Gammaproteobacteria</taxon>
        <taxon>Alteromonadales</taxon>
        <taxon>Alteromonadaceae</taxon>
        <taxon>Paraglaciecola</taxon>
    </lineage>
</organism>
<dbReference type="InterPro" id="IPR029058">
    <property type="entry name" value="AB_hydrolase_fold"/>
</dbReference>
<keyword evidence="2" id="KW-0645">Protease</keyword>
<proteinExistence type="predicted"/>
<comment type="caution">
    <text evidence="4">The sequence shown here is derived from an EMBL/GenBank/DDBJ whole genome shotgun (WGS) entry which is preliminary data.</text>
</comment>
<name>A0A148KMG0_9ALTE</name>
<evidence type="ECO:0000313" key="5">
    <source>
        <dbReference type="Proteomes" id="UP000070299"/>
    </source>
</evidence>
<dbReference type="PANTHER" id="PTHR42776">
    <property type="entry name" value="SERINE PEPTIDASE S9 FAMILY MEMBER"/>
    <property type="match status" value="1"/>
</dbReference>
<dbReference type="Gene3D" id="3.40.50.1820">
    <property type="entry name" value="alpha/beta hydrolase"/>
    <property type="match status" value="1"/>
</dbReference>
<reference evidence="5" key="1">
    <citation type="submission" date="2016-02" db="EMBL/GenBank/DDBJ databases">
        <authorList>
            <person name="Schultz-Johansen M."/>
            <person name="Glaring M.A."/>
            <person name="Bech P.K."/>
            <person name="Stougaard P."/>
        </authorList>
    </citation>
    <scope>NUCLEOTIDE SEQUENCE [LARGE SCALE GENOMIC DNA]</scope>
    <source>
        <strain evidence="5">S66</strain>
    </source>
</reference>
<accession>A0A148KMG0</accession>
<dbReference type="Proteomes" id="UP000070299">
    <property type="component" value="Unassembled WGS sequence"/>
</dbReference>
<dbReference type="EMBL" id="LSNE01000011">
    <property type="protein sequence ID" value="KXI27514.1"/>
    <property type="molecule type" value="Genomic_DNA"/>
</dbReference>
<dbReference type="STRING" id="1799789.AX660_21320"/>
<dbReference type="AlphaFoldDB" id="A0A148KMG0"/>
<dbReference type="InterPro" id="IPR011042">
    <property type="entry name" value="6-blade_b-propeller_TolB-like"/>
</dbReference>
<evidence type="ECO:0000313" key="4">
    <source>
        <dbReference type="EMBL" id="KXI27514.1"/>
    </source>
</evidence>
<protein>
    <submittedName>
        <fullName evidence="4">Peptidase S9</fullName>
    </submittedName>
</protein>
<dbReference type="InterPro" id="IPR011659">
    <property type="entry name" value="WD40"/>
</dbReference>
<dbReference type="GO" id="GO:0006508">
    <property type="term" value="P:proteolysis"/>
    <property type="evidence" value="ECO:0007669"/>
    <property type="project" value="InterPro"/>
</dbReference>
<dbReference type="InterPro" id="IPR001375">
    <property type="entry name" value="Peptidase_S9_cat"/>
</dbReference>
<dbReference type="Pfam" id="PF00326">
    <property type="entry name" value="Peptidase_S9"/>
    <property type="match status" value="1"/>
</dbReference>
<dbReference type="GO" id="GO:0004252">
    <property type="term" value="F:serine-type endopeptidase activity"/>
    <property type="evidence" value="ECO:0007669"/>
    <property type="project" value="TreeGrafter"/>
</dbReference>
<evidence type="ECO:0000256" key="1">
    <source>
        <dbReference type="ARBA" id="ARBA00022801"/>
    </source>
</evidence>
<keyword evidence="2" id="KW-0720">Serine protease</keyword>
<evidence type="ECO:0000256" key="2">
    <source>
        <dbReference type="ARBA" id="ARBA00022825"/>
    </source>
</evidence>